<reference evidence="1" key="1">
    <citation type="submission" date="2019-11" db="EMBL/GenBank/DDBJ databases">
        <title>Nori genome reveals adaptations in red seaweeds to the harsh intertidal environment.</title>
        <authorList>
            <person name="Wang D."/>
            <person name="Mao Y."/>
        </authorList>
    </citation>
    <scope>NUCLEOTIDE SEQUENCE</scope>
    <source>
        <tissue evidence="1">Gametophyte</tissue>
    </source>
</reference>
<sequence>MSRWLAQVTPCTAAASDVSATNDAAVAARAALAVPPSAPPRQPPRGRKESGALPHRAHLLPRCRTSRPPPAQPPAWQRPFPPALSWPPPAADLLLVSKNQGGAGVADEVTPTTPHLDVAGVPPAASAASAGQC</sequence>
<dbReference type="Proteomes" id="UP000798662">
    <property type="component" value="Chromosome 2"/>
</dbReference>
<accession>A0ACC3C1W5</accession>
<gene>
    <name evidence="1" type="ORF">I4F81_006333</name>
</gene>
<evidence type="ECO:0000313" key="2">
    <source>
        <dbReference type="Proteomes" id="UP000798662"/>
    </source>
</evidence>
<organism evidence="1 2">
    <name type="scientific">Pyropia yezoensis</name>
    <name type="common">Susabi-nori</name>
    <name type="synonym">Porphyra yezoensis</name>
    <dbReference type="NCBI Taxonomy" id="2788"/>
    <lineage>
        <taxon>Eukaryota</taxon>
        <taxon>Rhodophyta</taxon>
        <taxon>Bangiophyceae</taxon>
        <taxon>Bangiales</taxon>
        <taxon>Bangiaceae</taxon>
        <taxon>Pyropia</taxon>
    </lineage>
</organism>
<comment type="caution">
    <text evidence="1">The sequence shown here is derived from an EMBL/GenBank/DDBJ whole genome shotgun (WGS) entry which is preliminary data.</text>
</comment>
<name>A0ACC3C1W5_PYRYE</name>
<evidence type="ECO:0000313" key="1">
    <source>
        <dbReference type="EMBL" id="KAK1863778.1"/>
    </source>
</evidence>
<protein>
    <submittedName>
        <fullName evidence="1">Uncharacterized protein</fullName>
    </submittedName>
</protein>
<keyword evidence="2" id="KW-1185">Reference proteome</keyword>
<proteinExistence type="predicted"/>
<dbReference type="EMBL" id="CM020619">
    <property type="protein sequence ID" value="KAK1863778.1"/>
    <property type="molecule type" value="Genomic_DNA"/>
</dbReference>